<dbReference type="InterPro" id="IPR028269">
    <property type="entry name" value="AP4E1_C"/>
</dbReference>
<organism evidence="3 4">
    <name type="scientific">Sphenodon punctatus</name>
    <name type="common">Tuatara</name>
    <name type="synonym">Hatteria punctata</name>
    <dbReference type="NCBI Taxonomy" id="8508"/>
    <lineage>
        <taxon>Eukaryota</taxon>
        <taxon>Metazoa</taxon>
        <taxon>Chordata</taxon>
        <taxon>Craniata</taxon>
        <taxon>Vertebrata</taxon>
        <taxon>Euteleostomi</taxon>
        <taxon>Lepidosauria</taxon>
        <taxon>Sphenodontia</taxon>
        <taxon>Sphenodontidae</taxon>
        <taxon>Sphenodon</taxon>
    </lineage>
</organism>
<feature type="domain" description="AP-4 complex subunit epsilon-1 C-terminal" evidence="2">
    <location>
        <begin position="279"/>
        <end position="376"/>
    </location>
</feature>
<dbReference type="GeneTree" id="ENSGT00940000175727"/>
<dbReference type="SMART" id="SM01356">
    <property type="entry name" value="AP4E_app_platf"/>
    <property type="match status" value="1"/>
</dbReference>
<evidence type="ECO:0000259" key="2">
    <source>
        <dbReference type="SMART" id="SM01356"/>
    </source>
</evidence>
<dbReference type="Pfam" id="PF14807">
    <property type="entry name" value="AP4E_app_platf"/>
    <property type="match status" value="1"/>
</dbReference>
<dbReference type="Proteomes" id="UP000694392">
    <property type="component" value="Unplaced"/>
</dbReference>
<protein>
    <recommendedName>
        <fullName evidence="2">AP-4 complex subunit epsilon-1 C-terminal domain-containing protein</fullName>
    </recommendedName>
</protein>
<sequence>LSEEEKEKQQLASTLFVGLGSSSNVSLMGKGDIITQKFKRKSKISEAKNSEASNIQNIASSSFSPLPEALSNNKENVHDNGHKGLRRDSLSTSDYLEASVSFDRSYSPEVGEDEKITDPRLSPVSLFADSNIEVFQPSQPVQSAFANKPPLTPHLPEDLAEHPHSEMVQLCSSDSLTVYSCKVWKDDCLLLFLPVANTITSALYTVNLEFEHTEDFKISESLSCHFPVIEAQSIESVQKCVQMKALCLQGILSGSISYNSEMDPHLKFSVTLSVSDFIRPMKMTTEEFGKLWLSFSNDVKQNLKMSASQVSLSIALNTLHQKLKLHIVDIIGNEGIVSCRLLPSIPCLLHCRVHAGMLALWLRSPCSALPDCLLYQ</sequence>
<keyword evidence="4" id="KW-1185">Reference proteome</keyword>
<dbReference type="AlphaFoldDB" id="A0A8D0HC64"/>
<name>A0A8D0HC64_SPHPU</name>
<evidence type="ECO:0000256" key="1">
    <source>
        <dbReference type="SAM" id="MobiDB-lite"/>
    </source>
</evidence>
<accession>A0A8D0HC64</accession>
<feature type="compositionally biased region" description="Polar residues" evidence="1">
    <location>
        <begin position="64"/>
        <end position="74"/>
    </location>
</feature>
<evidence type="ECO:0000313" key="3">
    <source>
        <dbReference type="Ensembl" id="ENSSPUP00000021526.1"/>
    </source>
</evidence>
<reference evidence="3" key="1">
    <citation type="submission" date="2025-08" db="UniProtKB">
        <authorList>
            <consortium name="Ensembl"/>
        </authorList>
    </citation>
    <scope>IDENTIFICATION</scope>
</reference>
<reference evidence="3" key="2">
    <citation type="submission" date="2025-09" db="UniProtKB">
        <authorList>
            <consortium name="Ensembl"/>
        </authorList>
    </citation>
    <scope>IDENTIFICATION</scope>
</reference>
<dbReference type="Ensembl" id="ENSSPUT00000022943.1">
    <property type="protein sequence ID" value="ENSSPUP00000021526.1"/>
    <property type="gene ID" value="ENSSPUG00000016542.1"/>
</dbReference>
<feature type="compositionally biased region" description="Basic and acidic residues" evidence="1">
    <location>
        <begin position="75"/>
        <end position="88"/>
    </location>
</feature>
<dbReference type="OMA" id="MGEDHES"/>
<proteinExistence type="predicted"/>
<feature type="region of interest" description="Disordered" evidence="1">
    <location>
        <begin position="64"/>
        <end position="88"/>
    </location>
</feature>
<evidence type="ECO:0000313" key="4">
    <source>
        <dbReference type="Proteomes" id="UP000694392"/>
    </source>
</evidence>